<dbReference type="HOGENOM" id="CLU_038506_0_0_1"/>
<reference evidence="2" key="2">
    <citation type="submission" date="2015-01" db="EMBL/GenBank/DDBJ databases">
        <title>Evolutionary Origins and Diversification of the Mycorrhizal Mutualists.</title>
        <authorList>
            <consortium name="DOE Joint Genome Institute"/>
            <consortium name="Mycorrhizal Genomics Consortium"/>
            <person name="Kohler A."/>
            <person name="Kuo A."/>
            <person name="Nagy L.G."/>
            <person name="Floudas D."/>
            <person name="Copeland A."/>
            <person name="Barry K.W."/>
            <person name="Cichocki N."/>
            <person name="Veneault-Fourrey C."/>
            <person name="LaButti K."/>
            <person name="Lindquist E.A."/>
            <person name="Lipzen A."/>
            <person name="Lundell T."/>
            <person name="Morin E."/>
            <person name="Murat C."/>
            <person name="Riley R."/>
            <person name="Ohm R."/>
            <person name="Sun H."/>
            <person name="Tunlid A."/>
            <person name="Henrissat B."/>
            <person name="Grigoriev I.V."/>
            <person name="Hibbett D.S."/>
            <person name="Martin F."/>
        </authorList>
    </citation>
    <scope>NUCLEOTIDE SEQUENCE [LARGE SCALE GENOMIC DNA]</scope>
    <source>
        <strain evidence="2">MUT 4182</strain>
    </source>
</reference>
<protein>
    <recommendedName>
        <fullName evidence="3">F-box domain-containing protein</fullName>
    </recommendedName>
</protein>
<keyword evidence="2" id="KW-1185">Reference proteome</keyword>
<dbReference type="OrthoDB" id="3187814at2759"/>
<accession>A0A0C3L195</accession>
<sequence>MSPESAKLTANQQCRTTTFSAQLPSIFPISELPPELFALVLQFSLPRIDPMGWIWKPDECIPYIRELYKLRRVSTAWRDAIDGTPSLWMLVSSTWPREVVDTALLRSAAGPLIVHMPRSCVSTSSSREFIHLVNSHRSRWVAAVLALPGEMLPEITEAPIPRLHTLKLALARGSITWGNNRIIPCTPTFVDTLANLEHLNLNHFLFDWEEVAGTFRKLRTLMLINQRHCITFNQLFQIIGNNLLLEEIGLIDIEPSGGSPVLWNPDPVLPPQLRIFRVSGRVELLKDMISRIQLPPTLETLEIVATASRSDNDASLWIKMMSPLSATIQKLHEKHGGSSIYLMDEAKCIWKTETRDTGFRLKFRNLGPARALKCVASLANTLRCAKNVRNLSFATESTFIEDADILAALITIQTLTFIQISIGVRNPQLARFLEALGTTNPETNSYSISFPSLKHLKLRKWRSDIDGVTQAMKQRYSMGLGVEASRPHHKLLVDFTASRAVWFEDPERPKVIFSMDKIKELRDIEGVRYVRSGCSVKQPGMLAVVWSEEEEREVWG</sequence>
<dbReference type="SUPFAM" id="SSF52047">
    <property type="entry name" value="RNI-like"/>
    <property type="match status" value="1"/>
</dbReference>
<name>A0A0C3L195_9AGAM</name>
<dbReference type="EMBL" id="KN823008">
    <property type="protein sequence ID" value="KIO27493.1"/>
    <property type="molecule type" value="Genomic_DNA"/>
</dbReference>
<gene>
    <name evidence="1" type="ORF">M407DRAFT_23306</name>
</gene>
<dbReference type="Proteomes" id="UP000054248">
    <property type="component" value="Unassembled WGS sequence"/>
</dbReference>
<evidence type="ECO:0008006" key="3">
    <source>
        <dbReference type="Google" id="ProtNLM"/>
    </source>
</evidence>
<organism evidence="1 2">
    <name type="scientific">Tulasnella calospora MUT 4182</name>
    <dbReference type="NCBI Taxonomy" id="1051891"/>
    <lineage>
        <taxon>Eukaryota</taxon>
        <taxon>Fungi</taxon>
        <taxon>Dikarya</taxon>
        <taxon>Basidiomycota</taxon>
        <taxon>Agaricomycotina</taxon>
        <taxon>Agaricomycetes</taxon>
        <taxon>Cantharellales</taxon>
        <taxon>Tulasnellaceae</taxon>
        <taxon>Tulasnella</taxon>
    </lineage>
</organism>
<dbReference type="AlphaFoldDB" id="A0A0C3L195"/>
<evidence type="ECO:0000313" key="2">
    <source>
        <dbReference type="Proteomes" id="UP000054248"/>
    </source>
</evidence>
<proteinExistence type="predicted"/>
<reference evidence="1 2" key="1">
    <citation type="submission" date="2014-04" db="EMBL/GenBank/DDBJ databases">
        <authorList>
            <consortium name="DOE Joint Genome Institute"/>
            <person name="Kuo A."/>
            <person name="Girlanda M."/>
            <person name="Perotto S."/>
            <person name="Kohler A."/>
            <person name="Nagy L.G."/>
            <person name="Floudas D."/>
            <person name="Copeland A."/>
            <person name="Barry K.W."/>
            <person name="Cichocki N."/>
            <person name="Veneault-Fourrey C."/>
            <person name="LaButti K."/>
            <person name="Lindquist E.A."/>
            <person name="Lipzen A."/>
            <person name="Lundell T."/>
            <person name="Morin E."/>
            <person name="Murat C."/>
            <person name="Sun H."/>
            <person name="Tunlid A."/>
            <person name="Henrissat B."/>
            <person name="Grigoriev I.V."/>
            <person name="Hibbett D.S."/>
            <person name="Martin F."/>
            <person name="Nordberg H.P."/>
            <person name="Cantor M.N."/>
            <person name="Hua S.X."/>
        </authorList>
    </citation>
    <scope>NUCLEOTIDE SEQUENCE [LARGE SCALE GENOMIC DNA]</scope>
    <source>
        <strain evidence="1 2">MUT 4182</strain>
    </source>
</reference>
<evidence type="ECO:0000313" key="1">
    <source>
        <dbReference type="EMBL" id="KIO27493.1"/>
    </source>
</evidence>